<keyword evidence="4" id="KW-1185">Reference proteome</keyword>
<sequence>MFVPVAYELLILLFLFGHLSVGYPLISELQWSSVHRSPFTADTVYLPSCAQQSCAFIAGSIPSNHSNVDCFCQCAADTPVFVPSLRSCILKFVECKKQIAFGIDDQKSQWIPTLSLPSTNNVFASSKAILWKESSINVSARGDVECSIRDAFVQSDDLWSRKSHSELFALEVYANSTYLVWRGNEPDARMMEGTVVQLKLTCDGYTNNPFCLAFRIAGVHVNSKSASLVNERHFHRVELIACMLLAILLALTIFGSVTLWSICWRIRKGKLISQMQLQFLYHMKQQQQYMQEQIAAIKVSCAQHSANGFGNENLPTCNGIQKRKLYFSADFFEPEMMANPPQLAQQFVIELRKMIEIAKDRIRLKRHVPTLASIVEEHENEHIEIPAPNSTVLLQRTDEPSPKSAKSSDSGCDSMSDDDTQTQPIIENCIHSSTERRSPSKIPVVTFTGRNHFPKVVSASNALSSRIPTITSSKMISPMTLSPRLPPKPFACGEIRISDDLPSSVIAQTSRDLSGQTPPPPPSSRSPPNLGRILSSVPPPLPDSKPPDVLIQESGQVRGPARRAYAVFPSDSMLKKSLPRRSKKTSQRAISPSAIETTM</sequence>
<evidence type="ECO:0000259" key="3">
    <source>
        <dbReference type="Pfam" id="PF23328"/>
    </source>
</evidence>
<protein>
    <recommendedName>
        <fullName evidence="3">Shavenoid isoform B-like N-terminal domain-containing protein</fullName>
    </recommendedName>
</protein>
<keyword evidence="2" id="KW-0472">Membrane</keyword>
<feature type="compositionally biased region" description="Basic residues" evidence="1">
    <location>
        <begin position="577"/>
        <end position="586"/>
    </location>
</feature>
<accession>A0A914ZWX6</accession>
<feature type="region of interest" description="Disordered" evidence="1">
    <location>
        <begin position="390"/>
        <end position="422"/>
    </location>
</feature>
<dbReference type="GO" id="GO:0005938">
    <property type="term" value="C:cell cortex"/>
    <property type="evidence" value="ECO:0007669"/>
    <property type="project" value="TreeGrafter"/>
</dbReference>
<dbReference type="PANTHER" id="PTHR39387">
    <property type="entry name" value="SHAVENOID, ISOFORM B"/>
    <property type="match status" value="1"/>
</dbReference>
<dbReference type="Proteomes" id="UP000887569">
    <property type="component" value="Unplaced"/>
</dbReference>
<dbReference type="Pfam" id="PF23328">
    <property type="entry name" value="Sha_B_N"/>
    <property type="match status" value="1"/>
</dbReference>
<evidence type="ECO:0000313" key="4">
    <source>
        <dbReference type="Proteomes" id="UP000887569"/>
    </source>
</evidence>
<organism evidence="4 5">
    <name type="scientific">Parascaris univalens</name>
    <name type="common">Nematode worm</name>
    <dbReference type="NCBI Taxonomy" id="6257"/>
    <lineage>
        <taxon>Eukaryota</taxon>
        <taxon>Metazoa</taxon>
        <taxon>Ecdysozoa</taxon>
        <taxon>Nematoda</taxon>
        <taxon>Chromadorea</taxon>
        <taxon>Rhabditida</taxon>
        <taxon>Spirurina</taxon>
        <taxon>Ascaridomorpha</taxon>
        <taxon>Ascaridoidea</taxon>
        <taxon>Ascarididae</taxon>
        <taxon>Parascaris</taxon>
    </lineage>
</organism>
<evidence type="ECO:0000313" key="5">
    <source>
        <dbReference type="WBParaSite" id="PgB23_g025_t07"/>
    </source>
</evidence>
<evidence type="ECO:0000256" key="2">
    <source>
        <dbReference type="SAM" id="Phobius"/>
    </source>
</evidence>
<evidence type="ECO:0000256" key="1">
    <source>
        <dbReference type="SAM" id="MobiDB-lite"/>
    </source>
</evidence>
<dbReference type="AlphaFoldDB" id="A0A914ZWX6"/>
<keyword evidence="2" id="KW-1133">Transmembrane helix</keyword>
<feature type="domain" description="Shavenoid isoform B-like N-terminal" evidence="3">
    <location>
        <begin position="31"/>
        <end position="90"/>
    </location>
</feature>
<dbReference type="InterPro" id="IPR057507">
    <property type="entry name" value="Sha_B-like_N"/>
</dbReference>
<reference evidence="5" key="1">
    <citation type="submission" date="2022-11" db="UniProtKB">
        <authorList>
            <consortium name="WormBaseParasite"/>
        </authorList>
    </citation>
    <scope>IDENTIFICATION</scope>
</reference>
<feature type="compositionally biased region" description="Polar residues" evidence="1">
    <location>
        <begin position="587"/>
        <end position="599"/>
    </location>
</feature>
<dbReference type="PANTHER" id="PTHR39387:SF1">
    <property type="entry name" value="SHAVENOID, ISOFORM B"/>
    <property type="match status" value="1"/>
</dbReference>
<feature type="region of interest" description="Disordered" evidence="1">
    <location>
        <begin position="509"/>
        <end position="599"/>
    </location>
</feature>
<feature type="transmembrane region" description="Helical" evidence="2">
    <location>
        <begin position="6"/>
        <end position="26"/>
    </location>
</feature>
<proteinExistence type="predicted"/>
<keyword evidence="2" id="KW-0812">Transmembrane</keyword>
<dbReference type="WBParaSite" id="PgB23_g025_t07">
    <property type="protein sequence ID" value="PgB23_g025_t07"/>
    <property type="gene ID" value="PgB23_g025"/>
</dbReference>
<name>A0A914ZWX6_PARUN</name>
<feature type="transmembrane region" description="Helical" evidence="2">
    <location>
        <begin position="239"/>
        <end position="262"/>
    </location>
</feature>